<dbReference type="Proteomes" id="UP000502415">
    <property type="component" value="Chromosome"/>
</dbReference>
<reference evidence="1 2" key="1">
    <citation type="submission" date="2020-04" db="EMBL/GenBank/DDBJ databases">
        <title>Genome sequencing of novel species.</title>
        <authorList>
            <person name="Heo J."/>
            <person name="Kim S.-J."/>
            <person name="Kim J.-S."/>
            <person name="Hong S.-B."/>
            <person name="Kwon S.-W."/>
        </authorList>
    </citation>
    <scope>NUCLEOTIDE SEQUENCE [LARGE SCALE GENOMIC DNA]</scope>
    <source>
        <strain evidence="1 2">GN2-R2</strain>
    </source>
</reference>
<dbReference type="EMBL" id="CP051685">
    <property type="protein sequence ID" value="QJD99131.1"/>
    <property type="molecule type" value="Genomic_DNA"/>
</dbReference>
<dbReference type="RefSeq" id="WP_169434028.1">
    <property type="nucleotide sequence ID" value="NZ_CP051685.1"/>
</dbReference>
<evidence type="ECO:0000313" key="2">
    <source>
        <dbReference type="Proteomes" id="UP000502415"/>
    </source>
</evidence>
<protein>
    <submittedName>
        <fullName evidence="1">Uncharacterized protein</fullName>
    </submittedName>
</protein>
<evidence type="ECO:0000313" key="1">
    <source>
        <dbReference type="EMBL" id="QJD99131.1"/>
    </source>
</evidence>
<dbReference type="KEGG" id="mfy:HH212_03025"/>
<gene>
    <name evidence="1" type="ORF">HH212_03025</name>
</gene>
<dbReference type="AlphaFoldDB" id="A0A7Z2VTS4"/>
<name>A0A7Z2VTS4_9BURK</name>
<accession>A0A7Z2VTS4</accession>
<proteinExistence type="predicted"/>
<keyword evidence="2" id="KW-1185">Reference proteome</keyword>
<organism evidence="1 2">
    <name type="scientific">Massilia forsythiae</name>
    <dbReference type="NCBI Taxonomy" id="2728020"/>
    <lineage>
        <taxon>Bacteria</taxon>
        <taxon>Pseudomonadati</taxon>
        <taxon>Pseudomonadota</taxon>
        <taxon>Betaproteobacteria</taxon>
        <taxon>Burkholderiales</taxon>
        <taxon>Oxalobacteraceae</taxon>
        <taxon>Telluria group</taxon>
        <taxon>Massilia</taxon>
    </lineage>
</organism>
<sequence length="88" mass="9360">MNTATIAQAQNSGLRSIVAETFGKIRNFAIELYTAHGGWFVHDAAQPASGALARTEQQSLAKLLILGTACEHYAPALAAEMSRDTAKN</sequence>